<evidence type="ECO:0000256" key="3">
    <source>
        <dbReference type="ARBA" id="ARBA00022692"/>
    </source>
</evidence>
<evidence type="ECO:0000256" key="2">
    <source>
        <dbReference type="ARBA" id="ARBA00022475"/>
    </source>
</evidence>
<keyword evidence="4 6" id="KW-1133">Transmembrane helix</keyword>
<keyword evidence="8" id="KW-1185">Reference proteome</keyword>
<keyword evidence="2" id="KW-1003">Cell membrane</keyword>
<feature type="transmembrane region" description="Helical" evidence="6">
    <location>
        <begin position="341"/>
        <end position="359"/>
    </location>
</feature>
<dbReference type="PANTHER" id="PTHR33529">
    <property type="entry name" value="SLR0882 PROTEIN-RELATED"/>
    <property type="match status" value="1"/>
</dbReference>
<dbReference type="GO" id="GO:0055085">
    <property type="term" value="P:transmembrane transport"/>
    <property type="evidence" value="ECO:0007669"/>
    <property type="project" value="InterPro"/>
</dbReference>
<dbReference type="Proteomes" id="UP001179121">
    <property type="component" value="Chromosome"/>
</dbReference>
<organism evidence="7 8">
    <name type="scientific">Nitrospira tepida</name>
    <dbReference type="NCBI Taxonomy" id="2973512"/>
    <lineage>
        <taxon>Bacteria</taxon>
        <taxon>Pseudomonadati</taxon>
        <taxon>Nitrospirota</taxon>
        <taxon>Nitrospiria</taxon>
        <taxon>Nitrospirales</taxon>
        <taxon>Nitrospiraceae</taxon>
        <taxon>Nitrospira</taxon>
    </lineage>
</organism>
<dbReference type="GO" id="GO:0043190">
    <property type="term" value="C:ATP-binding cassette (ABC) transporter complex"/>
    <property type="evidence" value="ECO:0007669"/>
    <property type="project" value="InterPro"/>
</dbReference>
<evidence type="ECO:0000313" key="7">
    <source>
        <dbReference type="EMBL" id="CAI4032462.1"/>
    </source>
</evidence>
<dbReference type="InterPro" id="IPR005495">
    <property type="entry name" value="LptG/LptF_permease"/>
</dbReference>
<feature type="transmembrane region" description="Helical" evidence="6">
    <location>
        <begin position="311"/>
        <end position="335"/>
    </location>
</feature>
<accession>A0AA86T6C9</accession>
<comment type="subcellular location">
    <subcellularLocation>
        <location evidence="1">Cell membrane</location>
        <topology evidence="1">Multi-pass membrane protein</topology>
    </subcellularLocation>
</comment>
<evidence type="ECO:0000313" key="8">
    <source>
        <dbReference type="Proteomes" id="UP001179121"/>
    </source>
</evidence>
<reference evidence="7" key="1">
    <citation type="submission" date="2022-10" db="EMBL/GenBank/DDBJ databases">
        <authorList>
            <person name="Koch H."/>
        </authorList>
    </citation>
    <scope>NUCLEOTIDE SEQUENCE</scope>
    <source>
        <strain evidence="7">DNF</strain>
    </source>
</reference>
<proteinExistence type="predicted"/>
<name>A0AA86T6C9_9BACT</name>
<dbReference type="KEGG" id="nti:DNFV4_02892"/>
<dbReference type="PANTHER" id="PTHR33529:SF6">
    <property type="entry name" value="YJGP_YJGQ FAMILY PERMEASE"/>
    <property type="match status" value="1"/>
</dbReference>
<evidence type="ECO:0000256" key="5">
    <source>
        <dbReference type="ARBA" id="ARBA00023136"/>
    </source>
</evidence>
<dbReference type="GO" id="GO:0015920">
    <property type="term" value="P:lipopolysaccharide transport"/>
    <property type="evidence" value="ECO:0007669"/>
    <property type="project" value="TreeGrafter"/>
</dbReference>
<evidence type="ECO:0000256" key="4">
    <source>
        <dbReference type="ARBA" id="ARBA00022989"/>
    </source>
</evidence>
<feature type="transmembrane region" description="Helical" evidence="6">
    <location>
        <begin position="106"/>
        <end position="124"/>
    </location>
</feature>
<dbReference type="RefSeq" id="WP_289269184.1">
    <property type="nucleotide sequence ID" value="NZ_OX365700.1"/>
</dbReference>
<gene>
    <name evidence="7" type="ORF">DNFV4_02892</name>
</gene>
<feature type="transmembrane region" description="Helical" evidence="6">
    <location>
        <begin position="280"/>
        <end position="299"/>
    </location>
</feature>
<feature type="transmembrane region" description="Helical" evidence="6">
    <location>
        <begin position="63"/>
        <end position="85"/>
    </location>
</feature>
<dbReference type="NCBIfam" id="TIGR04407">
    <property type="entry name" value="LptF_YjgP"/>
    <property type="match status" value="1"/>
</dbReference>
<protein>
    <submittedName>
        <fullName evidence="7">LPS export ABC transporter permease LptF</fullName>
    </submittedName>
</protein>
<dbReference type="AlphaFoldDB" id="A0AA86T6C9"/>
<dbReference type="EMBL" id="OX365700">
    <property type="protein sequence ID" value="CAI4032462.1"/>
    <property type="molecule type" value="Genomic_DNA"/>
</dbReference>
<evidence type="ECO:0000256" key="6">
    <source>
        <dbReference type="SAM" id="Phobius"/>
    </source>
</evidence>
<feature type="transmembrane region" description="Helical" evidence="6">
    <location>
        <begin position="12"/>
        <end position="31"/>
    </location>
</feature>
<keyword evidence="3 6" id="KW-0812">Transmembrane</keyword>
<keyword evidence="5 6" id="KW-0472">Membrane</keyword>
<dbReference type="Pfam" id="PF03739">
    <property type="entry name" value="LptF_LptG"/>
    <property type="match status" value="1"/>
</dbReference>
<evidence type="ECO:0000256" key="1">
    <source>
        <dbReference type="ARBA" id="ARBA00004651"/>
    </source>
</evidence>
<sequence length="362" mass="40403">MFLRTLLDRYIFAELLSPFSVSLAALCFVMLTRELLRLVELLVSKGVGLWAVMKVFLHLLPSFLVLTLPIAAIIASITAFGRLSFDKELVAMRAAGLSLLRLAQPVLLFACLVFGFTLLLAQWGQPWSNFNLKKVALNLLRDQLVLALDRGVFNEPLPKMIVYVPAGSNGEAAPGIFVSDERNPDDPRIIVAGGYTVFTDQANQQVSLRLENGVVHSRPEQAERYQQVSFETYDIRMNLNQGAALADDRPSYQEVLKVLEQSQWRNPIALRRLMEYYKDLAFPTATLVFCLLGVPTGIVSKRSGRMGGFAVGVVIVVVYYMLNMLCEFLVTTLVIPPLAGAWLPNLVFALITIVAFYRVSRR</sequence>
<dbReference type="InterPro" id="IPR030922">
    <property type="entry name" value="LptF"/>
</dbReference>